<reference evidence="8" key="2">
    <citation type="submission" date="2011-02" db="EMBL/GenBank/DDBJ databases">
        <authorList>
            <person name="MacLean D."/>
        </authorList>
    </citation>
    <scope>NUCLEOTIDE SEQUENCE</scope>
</reference>
<dbReference type="GO" id="GO:0004674">
    <property type="term" value="F:protein serine/threonine kinase activity"/>
    <property type="evidence" value="ECO:0007669"/>
    <property type="project" value="UniProtKB-KW"/>
</dbReference>
<evidence type="ECO:0000256" key="2">
    <source>
        <dbReference type="ARBA" id="ARBA00022679"/>
    </source>
</evidence>
<dbReference type="AlphaFoldDB" id="F0WNY4"/>
<evidence type="ECO:0000256" key="5">
    <source>
        <dbReference type="ARBA" id="ARBA00022840"/>
    </source>
</evidence>
<evidence type="ECO:0000256" key="1">
    <source>
        <dbReference type="ARBA" id="ARBA00022527"/>
    </source>
</evidence>
<evidence type="ECO:0000259" key="7">
    <source>
        <dbReference type="PROSITE" id="PS51285"/>
    </source>
</evidence>
<dbReference type="HOGENOM" id="CLU_2021358_0_0_1"/>
<dbReference type="GO" id="GO:0005524">
    <property type="term" value="F:ATP binding"/>
    <property type="evidence" value="ECO:0007669"/>
    <property type="project" value="UniProtKB-KW"/>
</dbReference>
<evidence type="ECO:0000256" key="3">
    <source>
        <dbReference type="ARBA" id="ARBA00022741"/>
    </source>
</evidence>
<feature type="region of interest" description="Disordered" evidence="6">
    <location>
        <begin position="40"/>
        <end position="62"/>
    </location>
</feature>
<evidence type="ECO:0000256" key="4">
    <source>
        <dbReference type="ARBA" id="ARBA00022777"/>
    </source>
</evidence>
<evidence type="ECO:0000313" key="8">
    <source>
        <dbReference type="EMBL" id="CCA23027.1"/>
    </source>
</evidence>
<dbReference type="Gene3D" id="1.10.510.10">
    <property type="entry name" value="Transferase(Phosphotransferase) domain 1"/>
    <property type="match status" value="1"/>
</dbReference>
<keyword evidence="3" id="KW-0547">Nucleotide-binding</keyword>
<dbReference type="Gene3D" id="3.30.200.20">
    <property type="entry name" value="Phosphorylase Kinase, domain 1"/>
    <property type="match status" value="1"/>
</dbReference>
<name>F0WNY4_9STRA</name>
<dbReference type="PROSITE" id="PS51285">
    <property type="entry name" value="AGC_KINASE_CTER"/>
    <property type="match status" value="1"/>
</dbReference>
<dbReference type="EMBL" id="FR824221">
    <property type="protein sequence ID" value="CCA23027.1"/>
    <property type="molecule type" value="Genomic_DNA"/>
</dbReference>
<protein>
    <submittedName>
        <fullName evidence="8">Protein kinase putative</fullName>
    </submittedName>
</protein>
<accession>F0WNY4</accession>
<feature type="domain" description="AGC-kinase C-terminal" evidence="7">
    <location>
        <begin position="24"/>
        <end position="109"/>
    </location>
</feature>
<dbReference type="InterPro" id="IPR000961">
    <property type="entry name" value="AGC-kinase_C"/>
</dbReference>
<gene>
    <name evidence="8" type="primary">AlNc14C176G8139</name>
    <name evidence="8" type="ORF">ALNC14_091700</name>
</gene>
<keyword evidence="1" id="KW-0723">Serine/threonine-protein kinase</keyword>
<keyword evidence="5" id="KW-0067">ATP-binding</keyword>
<proteinExistence type="predicted"/>
<keyword evidence="2" id="KW-0808">Transferase</keyword>
<feature type="compositionally biased region" description="Polar residues" evidence="6">
    <location>
        <begin position="52"/>
        <end position="62"/>
    </location>
</feature>
<keyword evidence="4 8" id="KW-0418">Kinase</keyword>
<organism evidence="8">
    <name type="scientific">Albugo laibachii Nc14</name>
    <dbReference type="NCBI Taxonomy" id="890382"/>
    <lineage>
        <taxon>Eukaryota</taxon>
        <taxon>Sar</taxon>
        <taxon>Stramenopiles</taxon>
        <taxon>Oomycota</taxon>
        <taxon>Peronosporomycetes</taxon>
        <taxon>Albuginales</taxon>
        <taxon>Albuginaceae</taxon>
        <taxon>Albugo</taxon>
    </lineage>
</organism>
<reference evidence="8" key="1">
    <citation type="journal article" date="2011" name="PLoS Biol.">
        <title>Gene gain and loss during evolution of obligate parasitism in the white rust pathogen of Arabidopsis thaliana.</title>
        <authorList>
            <person name="Kemen E."/>
            <person name="Gardiner A."/>
            <person name="Schultz-Larsen T."/>
            <person name="Kemen A.C."/>
            <person name="Balmuth A.L."/>
            <person name="Robert-Seilaniantz A."/>
            <person name="Bailey K."/>
            <person name="Holub E."/>
            <person name="Studholme D.J."/>
            <person name="Maclean D."/>
            <person name="Jones J.D."/>
        </authorList>
    </citation>
    <scope>NUCLEOTIDE SEQUENCE</scope>
</reference>
<evidence type="ECO:0000256" key="6">
    <source>
        <dbReference type="SAM" id="MobiDB-lite"/>
    </source>
</evidence>
<sequence>MRVTCTDRLYNNVLFIIHEHPFFCVIDWGKLRKRELAPPFRPKTAVDPTGIPDTSNFQQTSTDQEISDIEHGFNYQPNSGVQQSQRNNSDRRLFSNFDFLPELDLDSAAKQFEQMALDENSYKNLPMPELAQIVEEVGI</sequence>